<sequence length="225" mass="24417">MIEFLQDYTTEALPPESFKRGDRVERSDESEMYFVGRGLAAFLHDGKLVDADYRPVVVTETVVEIVQPGNRRLDAAVRAGEVMTGQPPRASSGPGAAFVEPATGTVGAPPVVLEAEIERLKEEIERLGGEVLNGADLFRDMNNSHVARADELLADVQRITAERDRADEKLAAANERITETEQQFENSKSDLSAANSRIAELEQQLGDATAPQAEATQPAGAKKRG</sequence>
<evidence type="ECO:0000313" key="2">
    <source>
        <dbReference type="EMBL" id="MDP1026389.1"/>
    </source>
</evidence>
<dbReference type="RefSeq" id="WP_305171944.1">
    <property type="nucleotide sequence ID" value="NZ_JAUUDS010000001.1"/>
</dbReference>
<organism evidence="2 3">
    <name type="scientific">Sphingomonas aurea</name>
    <dbReference type="NCBI Taxonomy" id="3063994"/>
    <lineage>
        <taxon>Bacteria</taxon>
        <taxon>Pseudomonadati</taxon>
        <taxon>Pseudomonadota</taxon>
        <taxon>Alphaproteobacteria</taxon>
        <taxon>Sphingomonadales</taxon>
        <taxon>Sphingomonadaceae</taxon>
        <taxon>Sphingomonas</taxon>
    </lineage>
</organism>
<comment type="caution">
    <text evidence="2">The sequence shown here is derived from an EMBL/GenBank/DDBJ whole genome shotgun (WGS) entry which is preliminary data.</text>
</comment>
<dbReference type="EMBL" id="JAUUDS010000001">
    <property type="protein sequence ID" value="MDP1026389.1"/>
    <property type="molecule type" value="Genomic_DNA"/>
</dbReference>
<feature type="compositionally biased region" description="Low complexity" evidence="1">
    <location>
        <begin position="208"/>
        <end position="225"/>
    </location>
</feature>
<evidence type="ECO:0000256" key="1">
    <source>
        <dbReference type="SAM" id="MobiDB-lite"/>
    </source>
</evidence>
<gene>
    <name evidence="2" type="ORF">Q5H91_04125</name>
</gene>
<reference evidence="2 3" key="1">
    <citation type="submission" date="2023-07" db="EMBL/GenBank/DDBJ databases">
        <authorList>
            <person name="Kim M.K."/>
        </authorList>
    </citation>
    <scope>NUCLEOTIDE SEQUENCE [LARGE SCALE GENOMIC DNA]</scope>
    <source>
        <strain evidence="2 3">KR1UV-12</strain>
    </source>
</reference>
<accession>A0ABT9EHJ4</accession>
<name>A0ABT9EHJ4_9SPHN</name>
<feature type="compositionally biased region" description="Polar residues" evidence="1">
    <location>
        <begin position="180"/>
        <end position="195"/>
    </location>
</feature>
<evidence type="ECO:0008006" key="4">
    <source>
        <dbReference type="Google" id="ProtNLM"/>
    </source>
</evidence>
<evidence type="ECO:0000313" key="3">
    <source>
        <dbReference type="Proteomes" id="UP001230685"/>
    </source>
</evidence>
<keyword evidence="3" id="KW-1185">Reference proteome</keyword>
<protein>
    <recommendedName>
        <fullName evidence="4">Cyclic nucleotide-binding domain-containing protein</fullName>
    </recommendedName>
</protein>
<feature type="region of interest" description="Disordered" evidence="1">
    <location>
        <begin position="179"/>
        <end position="225"/>
    </location>
</feature>
<dbReference type="Proteomes" id="UP001230685">
    <property type="component" value="Unassembled WGS sequence"/>
</dbReference>
<proteinExistence type="predicted"/>